<gene>
    <name evidence="2" type="ORF">IAD32_00150</name>
</gene>
<keyword evidence="1" id="KW-0812">Transmembrane</keyword>
<evidence type="ECO:0000313" key="2">
    <source>
        <dbReference type="EMBL" id="HIQ79681.1"/>
    </source>
</evidence>
<dbReference type="Proteomes" id="UP000886787">
    <property type="component" value="Unassembled WGS sequence"/>
</dbReference>
<evidence type="ECO:0000313" key="3">
    <source>
        <dbReference type="Proteomes" id="UP000886787"/>
    </source>
</evidence>
<feature type="transmembrane region" description="Helical" evidence="1">
    <location>
        <begin position="211"/>
        <end position="233"/>
    </location>
</feature>
<feature type="transmembrane region" description="Helical" evidence="1">
    <location>
        <begin position="21"/>
        <end position="44"/>
    </location>
</feature>
<keyword evidence="1" id="KW-1133">Transmembrane helix</keyword>
<name>A0A9D0ZHS6_9FIRM</name>
<accession>A0A9D0ZHS6</accession>
<sequence length="239" mass="26885">MNKLKSAVLYECSTKIKAIGIFYLIQYVIVALIFAIVAICTGGNETGSNVLEVSTVVFVSVMGVLGYKEDFKALIQNGYTRKYIFFSTICMFVFITGTMALIDTIIGNTIHYFYHNYFTLFGSLYGYGNLFANWLWLTVLYLMFCSLFYLAVLVINKVGKRVFLFIGIGLSGMILLVIALFRFVLSEEIVHSVAEFMIKAMGFMRDGTTNFIFPIITLLVIGTVLEIGSYAIICRTELK</sequence>
<feature type="transmembrane region" description="Helical" evidence="1">
    <location>
        <begin position="50"/>
        <end position="67"/>
    </location>
</feature>
<feature type="transmembrane region" description="Helical" evidence="1">
    <location>
        <begin position="162"/>
        <end position="185"/>
    </location>
</feature>
<feature type="transmembrane region" description="Helical" evidence="1">
    <location>
        <begin position="88"/>
        <end position="114"/>
    </location>
</feature>
<feature type="transmembrane region" description="Helical" evidence="1">
    <location>
        <begin position="134"/>
        <end position="155"/>
    </location>
</feature>
<dbReference type="EMBL" id="DVFW01000002">
    <property type="protein sequence ID" value="HIQ79681.1"/>
    <property type="molecule type" value="Genomic_DNA"/>
</dbReference>
<dbReference type="AlphaFoldDB" id="A0A9D0ZHS6"/>
<evidence type="ECO:0000256" key="1">
    <source>
        <dbReference type="SAM" id="Phobius"/>
    </source>
</evidence>
<reference evidence="2" key="2">
    <citation type="journal article" date="2021" name="PeerJ">
        <title>Extensive microbial diversity within the chicken gut microbiome revealed by metagenomics and culture.</title>
        <authorList>
            <person name="Gilroy R."/>
            <person name="Ravi A."/>
            <person name="Getino M."/>
            <person name="Pursley I."/>
            <person name="Horton D.L."/>
            <person name="Alikhan N.F."/>
            <person name="Baker D."/>
            <person name="Gharbi K."/>
            <person name="Hall N."/>
            <person name="Watson M."/>
            <person name="Adriaenssens E.M."/>
            <person name="Foster-Nyarko E."/>
            <person name="Jarju S."/>
            <person name="Secka A."/>
            <person name="Antonio M."/>
            <person name="Oren A."/>
            <person name="Chaudhuri R.R."/>
            <person name="La Ragione R."/>
            <person name="Hildebrand F."/>
            <person name="Pallen M.J."/>
        </authorList>
    </citation>
    <scope>NUCLEOTIDE SEQUENCE</scope>
    <source>
        <strain evidence="2">ChiSjej1B19-3389</strain>
    </source>
</reference>
<reference evidence="2" key="1">
    <citation type="submission" date="2020-10" db="EMBL/GenBank/DDBJ databases">
        <authorList>
            <person name="Gilroy R."/>
        </authorList>
    </citation>
    <scope>NUCLEOTIDE SEQUENCE</scope>
    <source>
        <strain evidence="2">ChiSjej1B19-3389</strain>
    </source>
</reference>
<protein>
    <submittedName>
        <fullName evidence="2">Uncharacterized protein</fullName>
    </submittedName>
</protein>
<proteinExistence type="predicted"/>
<comment type="caution">
    <text evidence="2">The sequence shown here is derived from an EMBL/GenBank/DDBJ whole genome shotgun (WGS) entry which is preliminary data.</text>
</comment>
<keyword evidence="1" id="KW-0472">Membrane</keyword>
<organism evidence="2 3">
    <name type="scientific">Candidatus Scatavimonas merdigallinarum</name>
    <dbReference type="NCBI Taxonomy" id="2840914"/>
    <lineage>
        <taxon>Bacteria</taxon>
        <taxon>Bacillati</taxon>
        <taxon>Bacillota</taxon>
        <taxon>Clostridia</taxon>
        <taxon>Eubacteriales</taxon>
        <taxon>Oscillospiraceae</taxon>
        <taxon>Oscillospiraceae incertae sedis</taxon>
        <taxon>Candidatus Scatavimonas</taxon>
    </lineage>
</organism>